<accession>A0A0F9SZL8</accession>
<dbReference type="AlphaFoldDB" id="A0A0F9SZL8"/>
<proteinExistence type="predicted"/>
<gene>
    <name evidence="1" type="ORF">LCGC14_0411050</name>
</gene>
<protein>
    <submittedName>
        <fullName evidence="1">Uncharacterized protein</fullName>
    </submittedName>
</protein>
<reference evidence="1" key="1">
    <citation type="journal article" date="2015" name="Nature">
        <title>Complex archaea that bridge the gap between prokaryotes and eukaryotes.</title>
        <authorList>
            <person name="Spang A."/>
            <person name="Saw J.H."/>
            <person name="Jorgensen S.L."/>
            <person name="Zaremba-Niedzwiedzka K."/>
            <person name="Martijn J."/>
            <person name="Lind A.E."/>
            <person name="van Eijk R."/>
            <person name="Schleper C."/>
            <person name="Guy L."/>
            <person name="Ettema T.J."/>
        </authorList>
    </citation>
    <scope>NUCLEOTIDE SEQUENCE</scope>
</reference>
<organism evidence="1">
    <name type="scientific">marine sediment metagenome</name>
    <dbReference type="NCBI Taxonomy" id="412755"/>
    <lineage>
        <taxon>unclassified sequences</taxon>
        <taxon>metagenomes</taxon>
        <taxon>ecological metagenomes</taxon>
    </lineage>
</organism>
<comment type="caution">
    <text evidence="1">The sequence shown here is derived from an EMBL/GenBank/DDBJ whole genome shotgun (WGS) entry which is preliminary data.</text>
</comment>
<evidence type="ECO:0000313" key="1">
    <source>
        <dbReference type="EMBL" id="KKN72394.1"/>
    </source>
</evidence>
<dbReference type="EMBL" id="LAZR01000363">
    <property type="protein sequence ID" value="KKN72394.1"/>
    <property type="molecule type" value="Genomic_DNA"/>
</dbReference>
<name>A0A0F9SZL8_9ZZZZ</name>
<sequence length="87" mass="9618">MKAVMTEKGTSVTVDTDWRCGLVGIKRLFCRALRGMGYPDPCVDTLMVTERSMEDTAKEMINHLIGDRRKAEGVLGELKTVVNDSIG</sequence>